<protein>
    <recommendedName>
        <fullName evidence="5">Phosphoserine phosphatase</fullName>
        <ecNumber evidence="4">3.1.3.3</ecNumber>
    </recommendedName>
    <alternativeName>
        <fullName evidence="11">O-phosphoserine phosphohydrolase</fullName>
    </alternativeName>
</protein>
<gene>
    <name evidence="15" type="primary">serB</name>
    <name evidence="15" type="ORF">F0A16_20985</name>
</gene>
<dbReference type="NCBIfam" id="TIGR00338">
    <property type="entry name" value="serB"/>
    <property type="match status" value="1"/>
</dbReference>
<evidence type="ECO:0000256" key="7">
    <source>
        <dbReference type="ARBA" id="ARBA00022723"/>
    </source>
</evidence>
<dbReference type="AlphaFoldDB" id="A0A640WC22"/>
<comment type="catalytic activity">
    <reaction evidence="13">
        <text>O-phospho-D-serine + H2O = D-serine + phosphate</text>
        <dbReference type="Rhea" id="RHEA:24873"/>
        <dbReference type="ChEBI" id="CHEBI:15377"/>
        <dbReference type="ChEBI" id="CHEBI:35247"/>
        <dbReference type="ChEBI" id="CHEBI:43474"/>
        <dbReference type="ChEBI" id="CHEBI:58680"/>
        <dbReference type="EC" id="3.1.3.3"/>
    </reaction>
</comment>
<dbReference type="EC" id="3.1.3.3" evidence="4"/>
<dbReference type="CDD" id="cd07500">
    <property type="entry name" value="HAD_PSP"/>
    <property type="match status" value="1"/>
</dbReference>
<keyword evidence="9" id="KW-0460">Magnesium</keyword>
<organism evidence="15 16">
    <name type="scientific">Salinicola corii</name>
    <dbReference type="NCBI Taxonomy" id="2606937"/>
    <lineage>
        <taxon>Bacteria</taxon>
        <taxon>Pseudomonadati</taxon>
        <taxon>Pseudomonadota</taxon>
        <taxon>Gammaproteobacteria</taxon>
        <taxon>Oceanospirillales</taxon>
        <taxon>Halomonadaceae</taxon>
        <taxon>Salinicola</taxon>
    </lineage>
</organism>
<dbReference type="SFLD" id="SFLDG01136">
    <property type="entry name" value="C1.6:_Phosphoserine_Phosphatas"/>
    <property type="match status" value="1"/>
</dbReference>
<proteinExistence type="inferred from homology"/>
<dbReference type="Pfam" id="PF00702">
    <property type="entry name" value="Hydrolase"/>
    <property type="match status" value="1"/>
</dbReference>
<evidence type="ECO:0000256" key="8">
    <source>
        <dbReference type="ARBA" id="ARBA00022801"/>
    </source>
</evidence>
<comment type="pathway">
    <text evidence="2">Amino-acid biosynthesis; L-serine biosynthesis; L-serine from 3-phospho-D-glycerate: step 3/3.</text>
</comment>
<keyword evidence="8 15" id="KW-0378">Hydrolase</keyword>
<sequence length="406" mass="44047">MSQRFVVRATGPARPGQTAALGTALVSANCRLLDLSQHVAFGEVTLEALVETADDLGAMLPTAGDVFGLDCRVEKVPAESEALWADVAKDSRWVLTLMAPTLSAEVMAEVGALTAEQGLIIERVKRLSAAIGLGTDASSAGAGACLEWRLSGAVADSVSLRDKILALSERFEVDVALQPSNAWRRHRRLICFDMDSTLIQAEVIDELARRHGVYEEVASVTERAMRGKLDFQQSFRERMSKLEGLDESVLAEIAESLPLMPGLERLMRYLKPLGYRTAILSGGFTYFARHLQNRLGFDEIHANELVIRDGKVTGEVQEPIVDAGRKAMILRQIAEREGWDLAQTVAVGDGANDLEMLSVAGLGVAFHAKPLVRRQARQSVSTLGLDGLLYLLGYSVSELDTLSASD</sequence>
<evidence type="ECO:0000256" key="2">
    <source>
        <dbReference type="ARBA" id="ARBA00005135"/>
    </source>
</evidence>
<evidence type="ECO:0000256" key="4">
    <source>
        <dbReference type="ARBA" id="ARBA00012640"/>
    </source>
</evidence>
<dbReference type="GO" id="GO:0005737">
    <property type="term" value="C:cytoplasm"/>
    <property type="evidence" value="ECO:0007669"/>
    <property type="project" value="TreeGrafter"/>
</dbReference>
<reference evidence="15 16" key="1">
    <citation type="submission" date="2019-08" db="EMBL/GenBank/DDBJ databases">
        <title>Bioinformatics analysis of the strain L3 and L5.</title>
        <authorList>
            <person name="Li X."/>
        </authorList>
    </citation>
    <scope>NUCLEOTIDE SEQUENCE [LARGE SCALE GENOMIC DNA]</scope>
    <source>
        <strain evidence="15 16">L3</strain>
    </source>
</reference>
<dbReference type="Gene3D" id="3.30.70.260">
    <property type="match status" value="1"/>
</dbReference>
<dbReference type="GO" id="GO:0036424">
    <property type="term" value="F:L-phosphoserine phosphatase activity"/>
    <property type="evidence" value="ECO:0007669"/>
    <property type="project" value="InterPro"/>
</dbReference>
<dbReference type="EMBL" id="VTPX01000023">
    <property type="protein sequence ID" value="KAA0015363.1"/>
    <property type="molecule type" value="Genomic_DNA"/>
</dbReference>
<dbReference type="GO" id="GO:0006564">
    <property type="term" value="P:L-serine biosynthetic process"/>
    <property type="evidence" value="ECO:0007669"/>
    <property type="project" value="UniProtKB-KW"/>
</dbReference>
<evidence type="ECO:0000313" key="16">
    <source>
        <dbReference type="Proteomes" id="UP000466024"/>
    </source>
</evidence>
<keyword evidence="10" id="KW-0718">Serine biosynthesis</keyword>
<dbReference type="InterPro" id="IPR023214">
    <property type="entry name" value="HAD_sf"/>
</dbReference>
<comment type="similarity">
    <text evidence="3">Belongs to the HAD-like hydrolase superfamily. SerB family.</text>
</comment>
<dbReference type="PANTHER" id="PTHR43344">
    <property type="entry name" value="PHOSPHOSERINE PHOSPHATASE"/>
    <property type="match status" value="1"/>
</dbReference>
<evidence type="ECO:0000256" key="9">
    <source>
        <dbReference type="ARBA" id="ARBA00022842"/>
    </source>
</evidence>
<comment type="caution">
    <text evidence="15">The sequence shown here is derived from an EMBL/GenBank/DDBJ whole genome shotgun (WGS) entry which is preliminary data.</text>
</comment>
<comment type="catalytic activity">
    <reaction evidence="12">
        <text>O-phospho-L-serine + H2O = L-serine + phosphate</text>
        <dbReference type="Rhea" id="RHEA:21208"/>
        <dbReference type="ChEBI" id="CHEBI:15377"/>
        <dbReference type="ChEBI" id="CHEBI:33384"/>
        <dbReference type="ChEBI" id="CHEBI:43474"/>
        <dbReference type="ChEBI" id="CHEBI:57524"/>
        <dbReference type="EC" id="3.1.3.3"/>
    </reaction>
</comment>
<comment type="cofactor">
    <cofactor evidence="1">
        <name>Mg(2+)</name>
        <dbReference type="ChEBI" id="CHEBI:18420"/>
    </cofactor>
</comment>
<evidence type="ECO:0000313" key="15">
    <source>
        <dbReference type="EMBL" id="KAA0015363.1"/>
    </source>
</evidence>
<evidence type="ECO:0000256" key="11">
    <source>
        <dbReference type="ARBA" id="ARBA00031693"/>
    </source>
</evidence>
<dbReference type="NCBIfam" id="TIGR01488">
    <property type="entry name" value="HAD-SF-IB"/>
    <property type="match status" value="1"/>
</dbReference>
<dbReference type="InterPro" id="IPR050582">
    <property type="entry name" value="HAD-like_SerB"/>
</dbReference>
<dbReference type="SUPFAM" id="SSF56784">
    <property type="entry name" value="HAD-like"/>
    <property type="match status" value="1"/>
</dbReference>
<dbReference type="Gene3D" id="3.40.50.1000">
    <property type="entry name" value="HAD superfamily/HAD-like"/>
    <property type="match status" value="1"/>
</dbReference>
<dbReference type="GO" id="GO:0000287">
    <property type="term" value="F:magnesium ion binding"/>
    <property type="evidence" value="ECO:0007669"/>
    <property type="project" value="TreeGrafter"/>
</dbReference>
<feature type="active site" description="Nucleophile" evidence="14">
    <location>
        <position position="193"/>
    </location>
</feature>
<evidence type="ECO:0000256" key="6">
    <source>
        <dbReference type="ARBA" id="ARBA00022605"/>
    </source>
</evidence>
<dbReference type="Proteomes" id="UP000466024">
    <property type="component" value="Unassembled WGS sequence"/>
</dbReference>
<keyword evidence="7" id="KW-0479">Metal-binding</keyword>
<evidence type="ECO:0000256" key="14">
    <source>
        <dbReference type="PIRSR" id="PIRSR604469-1"/>
    </source>
</evidence>
<keyword evidence="6" id="KW-0028">Amino-acid biosynthesis</keyword>
<accession>A0A640WC22</accession>
<evidence type="ECO:0000256" key="13">
    <source>
        <dbReference type="ARBA" id="ARBA00048523"/>
    </source>
</evidence>
<evidence type="ECO:0000256" key="12">
    <source>
        <dbReference type="ARBA" id="ARBA00048138"/>
    </source>
</evidence>
<evidence type="ECO:0000256" key="10">
    <source>
        <dbReference type="ARBA" id="ARBA00023299"/>
    </source>
</evidence>
<dbReference type="InterPro" id="IPR004469">
    <property type="entry name" value="PSP"/>
</dbReference>
<evidence type="ECO:0000256" key="5">
    <source>
        <dbReference type="ARBA" id="ARBA00015196"/>
    </source>
</evidence>
<name>A0A640WC22_9GAMM</name>
<dbReference type="Pfam" id="PF13740">
    <property type="entry name" value="ACT_6"/>
    <property type="match status" value="1"/>
</dbReference>
<dbReference type="SFLD" id="SFLDG01137">
    <property type="entry name" value="C1.6.1:_Phosphoserine_Phosphat"/>
    <property type="match status" value="1"/>
</dbReference>
<dbReference type="PANTHER" id="PTHR43344:SF2">
    <property type="entry name" value="PHOSPHOSERINE PHOSPHATASE"/>
    <property type="match status" value="1"/>
</dbReference>
<evidence type="ECO:0000256" key="3">
    <source>
        <dbReference type="ARBA" id="ARBA00009184"/>
    </source>
</evidence>
<evidence type="ECO:0000256" key="1">
    <source>
        <dbReference type="ARBA" id="ARBA00001946"/>
    </source>
</evidence>
<dbReference type="RefSeq" id="WP_149437929.1">
    <property type="nucleotide sequence ID" value="NZ_VTPX01000023.1"/>
</dbReference>
<dbReference type="SFLD" id="SFLDS00003">
    <property type="entry name" value="Haloacid_Dehalogenase"/>
    <property type="match status" value="1"/>
</dbReference>
<feature type="active site" description="Proton donor" evidence="14">
    <location>
        <position position="195"/>
    </location>
</feature>
<keyword evidence="16" id="KW-1185">Reference proteome</keyword>
<dbReference type="InterPro" id="IPR036412">
    <property type="entry name" value="HAD-like_sf"/>
</dbReference>
<dbReference type="UniPathway" id="UPA00135">
    <property type="reaction ID" value="UER00198"/>
</dbReference>
<dbReference type="SFLD" id="SFLDF00029">
    <property type="entry name" value="phosphoserine_phosphatase"/>
    <property type="match status" value="1"/>
</dbReference>